<dbReference type="EMBL" id="BDIP01011539">
    <property type="protein sequence ID" value="GCA65555.1"/>
    <property type="molecule type" value="Genomic_DNA"/>
</dbReference>
<reference evidence="1 2" key="1">
    <citation type="journal article" date="2018" name="PLoS ONE">
        <title>The draft genome of Kipferlia bialata reveals reductive genome evolution in fornicate parasites.</title>
        <authorList>
            <person name="Tanifuji G."/>
            <person name="Takabayashi S."/>
            <person name="Kume K."/>
            <person name="Takagi M."/>
            <person name="Nakayama T."/>
            <person name="Kamikawa R."/>
            <person name="Inagaki Y."/>
            <person name="Hashimoto T."/>
        </authorList>
    </citation>
    <scope>NUCLEOTIDE SEQUENCE [LARGE SCALE GENOMIC DNA]</scope>
    <source>
        <strain evidence="1">NY0173</strain>
    </source>
</reference>
<evidence type="ECO:0000313" key="1">
    <source>
        <dbReference type="EMBL" id="GCA65555.1"/>
    </source>
</evidence>
<proteinExistence type="predicted"/>
<protein>
    <submittedName>
        <fullName evidence="1">Uncharacterized protein</fullName>
    </submittedName>
</protein>
<organism evidence="1 2">
    <name type="scientific">Kipferlia bialata</name>
    <dbReference type="NCBI Taxonomy" id="797122"/>
    <lineage>
        <taxon>Eukaryota</taxon>
        <taxon>Metamonada</taxon>
        <taxon>Carpediemonas-like organisms</taxon>
        <taxon>Kipferlia</taxon>
    </lineage>
</organism>
<comment type="caution">
    <text evidence="1">The sequence shown here is derived from an EMBL/GenBank/DDBJ whole genome shotgun (WGS) entry which is preliminary data.</text>
</comment>
<feature type="non-terminal residue" evidence="1">
    <location>
        <position position="1"/>
    </location>
</feature>
<feature type="non-terminal residue" evidence="1">
    <location>
        <position position="40"/>
    </location>
</feature>
<gene>
    <name evidence="1" type="ORF">KIPB_017373</name>
</gene>
<evidence type="ECO:0000313" key="2">
    <source>
        <dbReference type="Proteomes" id="UP000265618"/>
    </source>
</evidence>
<dbReference type="AlphaFoldDB" id="A0A391NX35"/>
<name>A0A391NX35_9EUKA</name>
<keyword evidence="2" id="KW-1185">Reference proteome</keyword>
<accession>A0A391NX35</accession>
<sequence>TDLRTYCAPHRRVSDAVIEETFPHLLPGQSLSHMLIITEQ</sequence>
<dbReference type="Proteomes" id="UP000265618">
    <property type="component" value="Unassembled WGS sequence"/>
</dbReference>